<dbReference type="Proteomes" id="UP000001208">
    <property type="component" value="Chromosome"/>
</dbReference>
<dbReference type="OrthoDB" id="597489at2"/>
<keyword evidence="1" id="KW-0812">Transmembrane</keyword>
<feature type="transmembrane region" description="Helical" evidence="1">
    <location>
        <begin position="68"/>
        <end position="93"/>
    </location>
</feature>
<protein>
    <recommendedName>
        <fullName evidence="4">Abortive infection protein</fullName>
    </recommendedName>
</protein>
<keyword evidence="1" id="KW-0472">Membrane</keyword>
<evidence type="ECO:0000313" key="3">
    <source>
        <dbReference type="Proteomes" id="UP000001208"/>
    </source>
</evidence>
<evidence type="ECO:0008006" key="4">
    <source>
        <dbReference type="Google" id="ProtNLM"/>
    </source>
</evidence>
<proteinExistence type="predicted"/>
<name>B3QVZ7_CHLT3</name>
<keyword evidence="3" id="KW-1185">Reference proteome</keyword>
<feature type="transmembrane region" description="Helical" evidence="1">
    <location>
        <begin position="147"/>
        <end position="166"/>
    </location>
</feature>
<organism evidence="2 3">
    <name type="scientific">Chloroherpeton thalassium (strain ATCC 35110 / GB-78)</name>
    <dbReference type="NCBI Taxonomy" id="517418"/>
    <lineage>
        <taxon>Bacteria</taxon>
        <taxon>Pseudomonadati</taxon>
        <taxon>Chlorobiota</taxon>
        <taxon>Chlorobiia</taxon>
        <taxon>Chlorobiales</taxon>
        <taxon>Chloroherpetonaceae</taxon>
        <taxon>Chloroherpeton</taxon>
    </lineage>
</organism>
<accession>B3QVZ7</accession>
<dbReference type="RefSeq" id="WP_012500734.1">
    <property type="nucleotide sequence ID" value="NC_011026.1"/>
</dbReference>
<gene>
    <name evidence="2" type="ordered locus">Ctha_2200</name>
</gene>
<reference evidence="2 3" key="1">
    <citation type="submission" date="2008-06" db="EMBL/GenBank/DDBJ databases">
        <title>Complete sequence of Chloroherpeton thalassium ATCC 35110.</title>
        <authorList>
            <consortium name="US DOE Joint Genome Institute"/>
            <person name="Lucas S."/>
            <person name="Copeland A."/>
            <person name="Lapidus A."/>
            <person name="Glavina del Rio T."/>
            <person name="Dalin E."/>
            <person name="Tice H."/>
            <person name="Bruce D."/>
            <person name="Goodwin L."/>
            <person name="Pitluck S."/>
            <person name="Schmutz J."/>
            <person name="Larimer F."/>
            <person name="Land M."/>
            <person name="Hauser L."/>
            <person name="Kyrpides N."/>
            <person name="Mikhailova N."/>
            <person name="Liu Z."/>
            <person name="Li T."/>
            <person name="Zhao F."/>
            <person name="Overmann J."/>
            <person name="Bryant D.A."/>
            <person name="Richardson P."/>
        </authorList>
    </citation>
    <scope>NUCLEOTIDE SEQUENCE [LARGE SCALE GENOMIC DNA]</scope>
    <source>
        <strain evidence="3">ATCC 35110 / GB-78</strain>
    </source>
</reference>
<feature type="transmembrane region" description="Helical" evidence="1">
    <location>
        <begin position="173"/>
        <end position="191"/>
    </location>
</feature>
<feature type="transmembrane region" description="Helical" evidence="1">
    <location>
        <begin position="6"/>
        <end position="26"/>
    </location>
</feature>
<evidence type="ECO:0000256" key="1">
    <source>
        <dbReference type="SAM" id="Phobius"/>
    </source>
</evidence>
<dbReference type="STRING" id="517418.Ctha_2200"/>
<evidence type="ECO:0000313" key="2">
    <source>
        <dbReference type="EMBL" id="ACF14651.1"/>
    </source>
</evidence>
<dbReference type="eggNOG" id="ENOG50305UI">
    <property type="taxonomic scope" value="Bacteria"/>
</dbReference>
<dbReference type="EMBL" id="CP001100">
    <property type="protein sequence ID" value="ACF14651.1"/>
    <property type="molecule type" value="Genomic_DNA"/>
</dbReference>
<sequence>MSADIQIYIYWLIGLITGLIFLRDELTNFNKNFDLKRVALIISTAIIIIGNSIVYSNSTYFGDRQLDVLTVVIFAIGNGICETFIFFTLFKFGEKAAGKISTNKVMLFLAGFFMFMIYSGLIHGLFWLNILPDHTIHTPDKAFYRSLFMPFQLMIAASWSLSYFLYRDLYSIIFFHAIVDAVMVFSVRFSLFSHQIAMTGH</sequence>
<dbReference type="HOGENOM" id="CLU_1453152_0_0_10"/>
<feature type="transmembrane region" description="Helical" evidence="1">
    <location>
        <begin position="105"/>
        <end position="127"/>
    </location>
</feature>
<keyword evidence="1" id="KW-1133">Transmembrane helix</keyword>
<feature type="transmembrane region" description="Helical" evidence="1">
    <location>
        <begin position="38"/>
        <end position="56"/>
    </location>
</feature>
<dbReference type="KEGG" id="cts:Ctha_2200"/>
<dbReference type="AlphaFoldDB" id="B3QVZ7"/>